<keyword evidence="11 12" id="KW-0804">Transcription</keyword>
<dbReference type="GO" id="GO:0003677">
    <property type="term" value="F:DNA binding"/>
    <property type="evidence" value="ECO:0007669"/>
    <property type="project" value="UniProtKB-UniRule"/>
</dbReference>
<evidence type="ECO:0000256" key="3">
    <source>
        <dbReference type="ARBA" id="ARBA00022485"/>
    </source>
</evidence>
<protein>
    <recommendedName>
        <fullName evidence="12">Transcriptional regulator WhiB</fullName>
    </recommendedName>
</protein>
<proteinExistence type="inferred from homology"/>
<dbReference type="GO" id="GO:0047134">
    <property type="term" value="F:protein-disulfide reductase [NAD(P)H] activity"/>
    <property type="evidence" value="ECO:0007669"/>
    <property type="project" value="TreeGrafter"/>
</dbReference>
<feature type="domain" description="4Fe-4S Wbl-type" evidence="13">
    <location>
        <begin position="22"/>
        <end position="86"/>
    </location>
</feature>
<evidence type="ECO:0000313" key="14">
    <source>
        <dbReference type="EMBL" id="TCK20391.1"/>
    </source>
</evidence>
<comment type="cofactor">
    <cofactor evidence="12">
        <name>[4Fe-4S] cluster</name>
        <dbReference type="ChEBI" id="CHEBI:49883"/>
    </cofactor>
    <text evidence="12">Binds 1 [4Fe-4S] cluster per subunit. Following nitrosylation of the [4Fe-4S] cluster binds 1 [4Fe-8(NO)] cluster per subunit.</text>
</comment>
<evidence type="ECO:0000256" key="6">
    <source>
        <dbReference type="ARBA" id="ARBA00023004"/>
    </source>
</evidence>
<dbReference type="Pfam" id="PF02467">
    <property type="entry name" value="Whib"/>
    <property type="match status" value="1"/>
</dbReference>
<dbReference type="PROSITE" id="PS51674">
    <property type="entry name" value="4FE4S_WBL"/>
    <property type="match status" value="1"/>
</dbReference>
<keyword evidence="15" id="KW-1185">Reference proteome</keyword>
<feature type="binding site" evidence="12">
    <location>
        <position position="23"/>
    </location>
    <ligand>
        <name>[4Fe-4S] cluster</name>
        <dbReference type="ChEBI" id="CHEBI:49883"/>
    </ligand>
</feature>
<dbReference type="InterPro" id="IPR034768">
    <property type="entry name" value="4FE4S_WBL"/>
</dbReference>
<evidence type="ECO:0000313" key="15">
    <source>
        <dbReference type="Proteomes" id="UP000295560"/>
    </source>
</evidence>
<keyword evidence="4 12" id="KW-0963">Cytoplasm</keyword>
<feature type="binding site" evidence="12">
    <location>
        <position position="56"/>
    </location>
    <ligand>
        <name>[4Fe-4S] cluster</name>
        <dbReference type="ChEBI" id="CHEBI:49883"/>
    </ligand>
</feature>
<evidence type="ECO:0000256" key="9">
    <source>
        <dbReference type="ARBA" id="ARBA00023125"/>
    </source>
</evidence>
<dbReference type="AlphaFoldDB" id="A0A4R1HHM1"/>
<dbReference type="GO" id="GO:0035731">
    <property type="term" value="F:dinitrosyl-iron complex binding"/>
    <property type="evidence" value="ECO:0007669"/>
    <property type="project" value="UniProtKB-UniRule"/>
</dbReference>
<evidence type="ECO:0000256" key="8">
    <source>
        <dbReference type="ARBA" id="ARBA00023015"/>
    </source>
</evidence>
<keyword evidence="3 12" id="KW-0004">4Fe-4S</keyword>
<feature type="binding site" evidence="12">
    <location>
        <position position="62"/>
    </location>
    <ligand>
        <name>[4Fe-4S] cluster</name>
        <dbReference type="ChEBI" id="CHEBI:49883"/>
    </ligand>
</feature>
<evidence type="ECO:0000256" key="10">
    <source>
        <dbReference type="ARBA" id="ARBA00023157"/>
    </source>
</evidence>
<dbReference type="GO" id="GO:0046872">
    <property type="term" value="F:metal ion binding"/>
    <property type="evidence" value="ECO:0007669"/>
    <property type="project" value="UniProtKB-KW"/>
</dbReference>
<evidence type="ECO:0000256" key="12">
    <source>
        <dbReference type="HAMAP-Rule" id="MF_01479"/>
    </source>
</evidence>
<comment type="subcellular location">
    <subcellularLocation>
        <location evidence="1 12">Cytoplasm</location>
    </subcellularLocation>
</comment>
<comment type="similarity">
    <text evidence="2 12">Belongs to the WhiB family.</text>
</comment>
<organism evidence="14 15">
    <name type="scientific">Pseudonocardia endophytica</name>
    <dbReference type="NCBI Taxonomy" id="401976"/>
    <lineage>
        <taxon>Bacteria</taxon>
        <taxon>Bacillati</taxon>
        <taxon>Actinomycetota</taxon>
        <taxon>Actinomycetes</taxon>
        <taxon>Pseudonocardiales</taxon>
        <taxon>Pseudonocardiaceae</taxon>
        <taxon>Pseudonocardia</taxon>
    </lineage>
</organism>
<evidence type="ECO:0000256" key="1">
    <source>
        <dbReference type="ARBA" id="ARBA00004496"/>
    </source>
</evidence>
<dbReference type="PANTHER" id="PTHR38839">
    <property type="entry name" value="TRANSCRIPTIONAL REGULATOR WHID-RELATED"/>
    <property type="match status" value="1"/>
</dbReference>
<dbReference type="EMBL" id="SMFZ01000002">
    <property type="protein sequence ID" value="TCK20391.1"/>
    <property type="molecule type" value="Genomic_DNA"/>
</dbReference>
<sequence>MADIRRLPGPVADIYDWQMEGACRGMDSAFFFHPEGERGPARARRESRAKQVCAECPVVAQCREHALEVHEPYGIWGGLSESERDAIIRGPRRTPKIADPIVAEPVVAEPVAGLDSA</sequence>
<comment type="function">
    <text evidence="12">Acts as a transcriptional regulator. Probably redox-responsive. The apo- but not holo-form probably binds DNA.</text>
</comment>
<evidence type="ECO:0000256" key="5">
    <source>
        <dbReference type="ARBA" id="ARBA00022723"/>
    </source>
</evidence>
<dbReference type="OrthoDB" id="4954884at2"/>
<keyword evidence="9 12" id="KW-0238">DNA-binding</keyword>
<dbReference type="RefSeq" id="WP_132429106.1">
    <property type="nucleotide sequence ID" value="NZ_SMFZ01000002.1"/>
</dbReference>
<comment type="caution">
    <text evidence="14">The sequence shown here is derived from an EMBL/GenBank/DDBJ whole genome shotgun (WGS) entry which is preliminary data.</text>
</comment>
<dbReference type="Proteomes" id="UP000295560">
    <property type="component" value="Unassembled WGS sequence"/>
</dbReference>
<feature type="binding site" evidence="12">
    <location>
        <position position="53"/>
    </location>
    <ligand>
        <name>[4Fe-4S] cluster</name>
        <dbReference type="ChEBI" id="CHEBI:49883"/>
    </ligand>
</feature>
<dbReference type="GO" id="GO:0045454">
    <property type="term" value="P:cell redox homeostasis"/>
    <property type="evidence" value="ECO:0007669"/>
    <property type="project" value="TreeGrafter"/>
</dbReference>
<comment type="PTM">
    <text evidence="12">The Fe-S cluster can be nitrosylated by nitric oxide (NO).</text>
</comment>
<evidence type="ECO:0000256" key="4">
    <source>
        <dbReference type="ARBA" id="ARBA00022490"/>
    </source>
</evidence>
<keyword evidence="7 12" id="KW-0411">Iron-sulfur</keyword>
<dbReference type="HAMAP" id="MF_01479">
    <property type="entry name" value="WhiB"/>
    <property type="match status" value="1"/>
</dbReference>
<evidence type="ECO:0000256" key="2">
    <source>
        <dbReference type="ARBA" id="ARBA00006597"/>
    </source>
</evidence>
<keyword evidence="10 12" id="KW-1015">Disulfide bond</keyword>
<evidence type="ECO:0000259" key="13">
    <source>
        <dbReference type="PROSITE" id="PS51674"/>
    </source>
</evidence>
<dbReference type="GO" id="GO:0005737">
    <property type="term" value="C:cytoplasm"/>
    <property type="evidence" value="ECO:0007669"/>
    <property type="project" value="UniProtKB-SubCell"/>
</dbReference>
<keyword evidence="8 12" id="KW-0805">Transcription regulation</keyword>
<dbReference type="PANTHER" id="PTHR38839:SF5">
    <property type="entry name" value="TRANSCRIPTIONAL REGULATOR WHID"/>
    <property type="match status" value="1"/>
</dbReference>
<dbReference type="GO" id="GO:0051539">
    <property type="term" value="F:4 iron, 4 sulfur cluster binding"/>
    <property type="evidence" value="ECO:0007669"/>
    <property type="project" value="UniProtKB-UniRule"/>
</dbReference>
<dbReference type="InterPro" id="IPR003482">
    <property type="entry name" value="Whib"/>
</dbReference>
<evidence type="ECO:0000256" key="7">
    <source>
        <dbReference type="ARBA" id="ARBA00023014"/>
    </source>
</evidence>
<keyword evidence="5 12" id="KW-0479">Metal-binding</keyword>
<evidence type="ECO:0000256" key="11">
    <source>
        <dbReference type="ARBA" id="ARBA00023163"/>
    </source>
</evidence>
<gene>
    <name evidence="12" type="primary">whiB</name>
    <name evidence="14" type="ORF">EV378_4350</name>
</gene>
<name>A0A4R1HHM1_PSEEN</name>
<dbReference type="GO" id="GO:0045892">
    <property type="term" value="P:negative regulation of DNA-templated transcription"/>
    <property type="evidence" value="ECO:0007669"/>
    <property type="project" value="TreeGrafter"/>
</dbReference>
<accession>A0A4R1HHM1</accession>
<comment type="PTM">
    <text evidence="12">Upon Fe-S cluster removal intramolecular disulfide bonds are formed.</text>
</comment>
<keyword evidence="6 12" id="KW-0408">Iron</keyword>
<reference evidence="14 15" key="1">
    <citation type="submission" date="2019-03" db="EMBL/GenBank/DDBJ databases">
        <title>Sequencing the genomes of 1000 actinobacteria strains.</title>
        <authorList>
            <person name="Klenk H.-P."/>
        </authorList>
    </citation>
    <scope>NUCLEOTIDE SEQUENCE [LARGE SCALE GENOMIC DNA]</scope>
    <source>
        <strain evidence="14 15">DSM 44969</strain>
    </source>
</reference>